<proteinExistence type="predicted"/>
<sequence>MEEGTVNLPSRNVFQFDIRYNHDIQCNMPWGSIASLMDFARPPLGEPLISVDLVHSPAKLMSAATHGEEGFCLEWLDSSAAARFTIYVTDSRVRISPRSARDECLARDRLKRYCPIIIRGVVME</sequence>
<accession>A0A4Y2IQN6</accession>
<dbReference type="Proteomes" id="UP000499080">
    <property type="component" value="Unassembled WGS sequence"/>
</dbReference>
<name>A0A4Y2IQN6_ARAVE</name>
<dbReference type="EMBL" id="BGPR01002813">
    <property type="protein sequence ID" value="GBM79276.1"/>
    <property type="molecule type" value="Genomic_DNA"/>
</dbReference>
<gene>
    <name evidence="1" type="ORF">AVEN_1444_1</name>
</gene>
<reference evidence="1 2" key="1">
    <citation type="journal article" date="2019" name="Sci. Rep.">
        <title>Orb-weaving spider Araneus ventricosus genome elucidates the spidroin gene catalogue.</title>
        <authorList>
            <person name="Kono N."/>
            <person name="Nakamura H."/>
            <person name="Ohtoshi R."/>
            <person name="Moran D.A.P."/>
            <person name="Shinohara A."/>
            <person name="Yoshida Y."/>
            <person name="Fujiwara M."/>
            <person name="Mori M."/>
            <person name="Tomita M."/>
            <person name="Arakawa K."/>
        </authorList>
    </citation>
    <scope>NUCLEOTIDE SEQUENCE [LARGE SCALE GENOMIC DNA]</scope>
</reference>
<evidence type="ECO:0000313" key="2">
    <source>
        <dbReference type="Proteomes" id="UP000499080"/>
    </source>
</evidence>
<comment type="caution">
    <text evidence="1">The sequence shown here is derived from an EMBL/GenBank/DDBJ whole genome shotgun (WGS) entry which is preliminary data.</text>
</comment>
<organism evidence="1 2">
    <name type="scientific">Araneus ventricosus</name>
    <name type="common">Orbweaver spider</name>
    <name type="synonym">Epeira ventricosa</name>
    <dbReference type="NCBI Taxonomy" id="182803"/>
    <lineage>
        <taxon>Eukaryota</taxon>
        <taxon>Metazoa</taxon>
        <taxon>Ecdysozoa</taxon>
        <taxon>Arthropoda</taxon>
        <taxon>Chelicerata</taxon>
        <taxon>Arachnida</taxon>
        <taxon>Araneae</taxon>
        <taxon>Araneomorphae</taxon>
        <taxon>Entelegynae</taxon>
        <taxon>Araneoidea</taxon>
        <taxon>Araneidae</taxon>
        <taxon>Araneus</taxon>
    </lineage>
</organism>
<protein>
    <submittedName>
        <fullName evidence="1">Uncharacterized protein</fullName>
    </submittedName>
</protein>
<keyword evidence="2" id="KW-1185">Reference proteome</keyword>
<evidence type="ECO:0000313" key="1">
    <source>
        <dbReference type="EMBL" id="GBM79276.1"/>
    </source>
</evidence>
<dbReference type="AlphaFoldDB" id="A0A4Y2IQN6"/>